<feature type="transmembrane region" description="Helical" evidence="5">
    <location>
        <begin position="67"/>
        <end position="89"/>
    </location>
</feature>
<comment type="subcellular location">
    <subcellularLocation>
        <location evidence="1">Membrane</location>
    </subcellularLocation>
</comment>
<reference evidence="7 8" key="1">
    <citation type="journal article" date="2010" name="Nature">
        <title>The sequence and de novo assembly of the giant panda genome.</title>
        <authorList>
            <person name="Li R."/>
            <person name="Fan W."/>
            <person name="Tian G."/>
            <person name="Zhu H."/>
            <person name="He L."/>
            <person name="Cai J."/>
            <person name="Huang Q."/>
            <person name="Cai Q."/>
            <person name="Li B."/>
            <person name="Bai Y."/>
            <person name="Zhang Z."/>
            <person name="Zhang Y."/>
            <person name="Wang W."/>
            <person name="Li J."/>
            <person name="Wei F."/>
            <person name="Li H."/>
            <person name="Jian M."/>
            <person name="Li J."/>
            <person name="Zhang Z."/>
            <person name="Nielsen R."/>
            <person name="Li D."/>
            <person name="Gu W."/>
            <person name="Yang Z."/>
            <person name="Xuan Z."/>
            <person name="Ryder O.A."/>
            <person name="Leung F.C."/>
            <person name="Zhou Y."/>
            <person name="Cao J."/>
            <person name="Sun X."/>
            <person name="Fu Y."/>
            <person name="Fang X."/>
            <person name="Guo X."/>
            <person name="Wang B."/>
            <person name="Hou R."/>
            <person name="Shen F."/>
            <person name="Mu B."/>
            <person name="Ni P."/>
            <person name="Lin R."/>
            <person name="Qian W."/>
            <person name="Wang G."/>
            <person name="Yu C."/>
            <person name="Nie W."/>
            <person name="Wang J."/>
            <person name="Wu Z."/>
            <person name="Liang H."/>
            <person name="Min J."/>
            <person name="Wu Q."/>
            <person name="Cheng S."/>
            <person name="Ruan J."/>
            <person name="Wang M."/>
            <person name="Shi Z."/>
            <person name="Wen M."/>
            <person name="Liu B."/>
            <person name="Ren X."/>
            <person name="Zheng H."/>
            <person name="Dong D."/>
            <person name="Cook K."/>
            <person name="Shan G."/>
            <person name="Zhang H."/>
            <person name="Kosiol C."/>
            <person name="Xie X."/>
            <person name="Lu Z."/>
            <person name="Zheng H."/>
            <person name="Li Y."/>
            <person name="Steiner C.C."/>
            <person name="Lam T.T."/>
            <person name="Lin S."/>
            <person name="Zhang Q."/>
            <person name="Li G."/>
            <person name="Tian J."/>
            <person name="Gong T."/>
            <person name="Liu H."/>
            <person name="Zhang D."/>
            <person name="Fang L."/>
            <person name="Ye C."/>
            <person name="Zhang J."/>
            <person name="Hu W."/>
            <person name="Xu A."/>
            <person name="Ren Y."/>
            <person name="Zhang G."/>
            <person name="Bruford M.W."/>
            <person name="Li Q."/>
            <person name="Ma L."/>
            <person name="Guo Y."/>
            <person name="An N."/>
            <person name="Hu Y."/>
            <person name="Zheng Y."/>
            <person name="Shi Y."/>
            <person name="Li Z."/>
            <person name="Liu Q."/>
            <person name="Chen Y."/>
            <person name="Zhao J."/>
            <person name="Qu N."/>
            <person name="Zhao S."/>
            <person name="Tian F."/>
            <person name="Wang X."/>
            <person name="Wang H."/>
            <person name="Xu L."/>
            <person name="Liu X."/>
            <person name="Vinar T."/>
            <person name="Wang Y."/>
            <person name="Lam T.W."/>
            <person name="Yiu S.M."/>
            <person name="Liu S."/>
            <person name="Zhang H."/>
            <person name="Li D."/>
            <person name="Huang Y."/>
            <person name="Wang X."/>
            <person name="Yang G."/>
            <person name="Jiang Z."/>
            <person name="Wang J."/>
            <person name="Qin N."/>
            <person name="Li L."/>
            <person name="Li J."/>
            <person name="Bolund L."/>
            <person name="Kristiansen K."/>
            <person name="Wong G.K."/>
            <person name="Olson M."/>
            <person name="Zhang X."/>
            <person name="Li S."/>
            <person name="Yang H."/>
            <person name="Wang J."/>
            <person name="Wang J."/>
        </authorList>
    </citation>
    <scope>NUCLEOTIDE SEQUENCE [LARGE SCALE GENOMIC DNA]</scope>
</reference>
<organism evidence="7 8">
    <name type="scientific">Ailuropoda melanoleuca</name>
    <name type="common">Giant panda</name>
    <dbReference type="NCBI Taxonomy" id="9646"/>
    <lineage>
        <taxon>Eukaryota</taxon>
        <taxon>Metazoa</taxon>
        <taxon>Chordata</taxon>
        <taxon>Craniata</taxon>
        <taxon>Vertebrata</taxon>
        <taxon>Euteleostomi</taxon>
        <taxon>Mammalia</taxon>
        <taxon>Eutheria</taxon>
        <taxon>Laurasiatheria</taxon>
        <taxon>Carnivora</taxon>
        <taxon>Caniformia</taxon>
        <taxon>Ursidae</taxon>
        <taxon>Ailuropoda</taxon>
    </lineage>
</organism>
<evidence type="ECO:0000256" key="4">
    <source>
        <dbReference type="ARBA" id="ARBA00023136"/>
    </source>
</evidence>
<dbReference type="InterPro" id="IPR013057">
    <property type="entry name" value="AA_transpt_TM"/>
</dbReference>
<dbReference type="Pfam" id="PF01490">
    <property type="entry name" value="Aa_trans"/>
    <property type="match status" value="1"/>
</dbReference>
<keyword evidence="8" id="KW-1185">Reference proteome</keyword>
<dbReference type="Ensembl" id="ENSAMET00000047406.1">
    <property type="protein sequence ID" value="ENSAMEP00000043218.1"/>
    <property type="gene ID" value="ENSAMEG00000025112.1"/>
</dbReference>
<evidence type="ECO:0000256" key="5">
    <source>
        <dbReference type="SAM" id="Phobius"/>
    </source>
</evidence>
<keyword evidence="3 5" id="KW-1133">Transmembrane helix</keyword>
<proteinExistence type="predicted"/>
<evidence type="ECO:0000313" key="8">
    <source>
        <dbReference type="Proteomes" id="UP000008912"/>
    </source>
</evidence>
<evidence type="ECO:0000313" key="7">
    <source>
        <dbReference type="Ensembl" id="ENSAMEP00000043218.1"/>
    </source>
</evidence>
<dbReference type="GO" id="GO:0016020">
    <property type="term" value="C:membrane"/>
    <property type="evidence" value="ECO:0007669"/>
    <property type="project" value="UniProtKB-SubCell"/>
</dbReference>
<dbReference type="InParanoid" id="A0A7N5KQF4"/>
<evidence type="ECO:0000256" key="3">
    <source>
        <dbReference type="ARBA" id="ARBA00022989"/>
    </source>
</evidence>
<dbReference type="Proteomes" id="UP000008912">
    <property type="component" value="Unassembled WGS sequence"/>
</dbReference>
<accession>A0A7N5KQF4</accession>
<reference evidence="7" key="2">
    <citation type="submission" date="2025-08" db="UniProtKB">
        <authorList>
            <consortium name="Ensembl"/>
        </authorList>
    </citation>
    <scope>IDENTIFICATION</scope>
</reference>
<dbReference type="AlphaFoldDB" id="A0A7N5KQF4"/>
<protein>
    <recommendedName>
        <fullName evidence="6">Amino acid transporter transmembrane domain-containing protein</fullName>
    </recommendedName>
</protein>
<dbReference type="GeneTree" id="ENSGT00940000157127"/>
<feature type="transmembrane region" description="Helical" evidence="5">
    <location>
        <begin position="36"/>
        <end position="55"/>
    </location>
</feature>
<keyword evidence="4 5" id="KW-0472">Membrane</keyword>
<feature type="transmembrane region" description="Helical" evidence="5">
    <location>
        <begin position="7"/>
        <end position="30"/>
    </location>
</feature>
<keyword evidence="2 5" id="KW-0812">Transmembrane</keyword>
<name>A0A7N5KQF4_AILME</name>
<evidence type="ECO:0000259" key="6">
    <source>
        <dbReference type="Pfam" id="PF01490"/>
    </source>
</evidence>
<reference evidence="7" key="3">
    <citation type="submission" date="2025-09" db="UniProtKB">
        <authorList>
            <consortium name="Ensembl"/>
        </authorList>
    </citation>
    <scope>IDENTIFICATION</scope>
</reference>
<evidence type="ECO:0000256" key="1">
    <source>
        <dbReference type="ARBA" id="ARBA00004370"/>
    </source>
</evidence>
<evidence type="ECO:0000256" key="2">
    <source>
        <dbReference type="ARBA" id="ARBA00022692"/>
    </source>
</evidence>
<feature type="domain" description="Amino acid transporter transmembrane" evidence="6">
    <location>
        <begin position="2"/>
        <end position="89"/>
    </location>
</feature>
<sequence>VWIRHIIIAFVLLASINLLVIFAPSILGIFGLIGATSAPCLIFIFPAIFYIRIMPKDKEPMKSPPKILASLFACLGVLFMTMSLSFIIIDWVTKSSHSH</sequence>